<keyword evidence="1" id="KW-0378">Hydrolase</keyword>
<dbReference type="EMBL" id="BMIQ01000004">
    <property type="protein sequence ID" value="GGE06584.1"/>
    <property type="molecule type" value="Genomic_DNA"/>
</dbReference>
<evidence type="ECO:0000313" key="4">
    <source>
        <dbReference type="Proteomes" id="UP000644699"/>
    </source>
</evidence>
<dbReference type="InterPro" id="IPR051262">
    <property type="entry name" value="SMP-30/CGR1_Lactonase"/>
</dbReference>
<dbReference type="Gene3D" id="2.120.10.30">
    <property type="entry name" value="TolB, C-terminal domain"/>
    <property type="match status" value="1"/>
</dbReference>
<dbReference type="Proteomes" id="UP000644699">
    <property type="component" value="Unassembled WGS sequence"/>
</dbReference>
<name>A0A916ZQ30_9HYPH</name>
<dbReference type="PANTHER" id="PTHR47572:SF4">
    <property type="entry name" value="LACTONASE DRP35"/>
    <property type="match status" value="1"/>
</dbReference>
<dbReference type="PANTHER" id="PTHR47572">
    <property type="entry name" value="LIPOPROTEIN-RELATED"/>
    <property type="match status" value="1"/>
</dbReference>
<dbReference type="InterPro" id="IPR011042">
    <property type="entry name" value="6-blade_b-propeller_TolB-like"/>
</dbReference>
<dbReference type="GO" id="GO:0016787">
    <property type="term" value="F:hydrolase activity"/>
    <property type="evidence" value="ECO:0007669"/>
    <property type="project" value="UniProtKB-KW"/>
</dbReference>
<protein>
    <submittedName>
        <fullName evidence="3">Gluconolactonase</fullName>
    </submittedName>
</protein>
<dbReference type="RefSeq" id="WP_244639479.1">
    <property type="nucleotide sequence ID" value="NZ_BMIQ01000004.1"/>
</dbReference>
<evidence type="ECO:0000259" key="2">
    <source>
        <dbReference type="Pfam" id="PF08450"/>
    </source>
</evidence>
<reference evidence="3" key="2">
    <citation type="submission" date="2020-09" db="EMBL/GenBank/DDBJ databases">
        <authorList>
            <person name="Sun Q."/>
            <person name="Zhou Y."/>
        </authorList>
    </citation>
    <scope>NUCLEOTIDE SEQUENCE</scope>
    <source>
        <strain evidence="3">CGMCC 1.15367</strain>
    </source>
</reference>
<keyword evidence="4" id="KW-1185">Reference proteome</keyword>
<reference evidence="3" key="1">
    <citation type="journal article" date="2014" name="Int. J. Syst. Evol. Microbiol.">
        <title>Complete genome sequence of Corynebacterium casei LMG S-19264T (=DSM 44701T), isolated from a smear-ripened cheese.</title>
        <authorList>
            <consortium name="US DOE Joint Genome Institute (JGI-PGF)"/>
            <person name="Walter F."/>
            <person name="Albersmeier A."/>
            <person name="Kalinowski J."/>
            <person name="Ruckert C."/>
        </authorList>
    </citation>
    <scope>NUCLEOTIDE SEQUENCE</scope>
    <source>
        <strain evidence="3">CGMCC 1.15367</strain>
    </source>
</reference>
<organism evidence="3 4">
    <name type="scientific">Aureimonas endophytica</name>
    <dbReference type="NCBI Taxonomy" id="2027858"/>
    <lineage>
        <taxon>Bacteria</taxon>
        <taxon>Pseudomonadati</taxon>
        <taxon>Pseudomonadota</taxon>
        <taxon>Alphaproteobacteria</taxon>
        <taxon>Hyphomicrobiales</taxon>
        <taxon>Aurantimonadaceae</taxon>
        <taxon>Aureimonas</taxon>
    </lineage>
</organism>
<dbReference type="Pfam" id="PF08450">
    <property type="entry name" value="SGL"/>
    <property type="match status" value="1"/>
</dbReference>
<dbReference type="AlphaFoldDB" id="A0A916ZQ30"/>
<sequence length="312" mass="35255">MSRPLPEPQALRFEANAPRFKTYILGNAQLECLASDIRWIEGLLWMGDWNALLFEDLPRDRTLLWREDTGVSVWRQPSDYANGLARDRQGRVLACSHRGRAIDRIEHDGSVTRLVDRFEGKRLNAPNDIVVKSDGTVWFTDPLYGILNDYEGGRQPSEQPPALYRFDPRNGSLRAMSRDFDGPNGLAFSPDERRLYVAETGDQRRPDPVQVLRVFDVSEDGTALSNLRDFHKVEPGYTDGLAVDEDGNVWASAEDGVHCLSPEGERLGRLFMPALVSNLCFGGSPYRNRLFVGCSHALYAVFLNRRGARWPS</sequence>
<comment type="caution">
    <text evidence="3">The sequence shown here is derived from an EMBL/GenBank/DDBJ whole genome shotgun (WGS) entry which is preliminary data.</text>
</comment>
<evidence type="ECO:0000256" key="1">
    <source>
        <dbReference type="ARBA" id="ARBA00022801"/>
    </source>
</evidence>
<dbReference type="SUPFAM" id="SSF63829">
    <property type="entry name" value="Calcium-dependent phosphotriesterase"/>
    <property type="match status" value="1"/>
</dbReference>
<gene>
    <name evidence="3" type="primary">gnl</name>
    <name evidence="3" type="ORF">GCM10011390_27120</name>
</gene>
<dbReference type="InterPro" id="IPR013658">
    <property type="entry name" value="SGL"/>
</dbReference>
<evidence type="ECO:0000313" key="3">
    <source>
        <dbReference type="EMBL" id="GGE06584.1"/>
    </source>
</evidence>
<accession>A0A916ZQ30</accession>
<proteinExistence type="predicted"/>
<feature type="domain" description="SMP-30/Gluconolactonase/LRE-like region" evidence="2">
    <location>
        <begin position="41"/>
        <end position="292"/>
    </location>
</feature>